<organism evidence="2 3">
    <name type="scientific">Chryseobacterium rhizoplanae</name>
    <dbReference type="NCBI Taxonomy" id="1609531"/>
    <lineage>
        <taxon>Bacteria</taxon>
        <taxon>Pseudomonadati</taxon>
        <taxon>Bacteroidota</taxon>
        <taxon>Flavobacteriia</taxon>
        <taxon>Flavobacteriales</taxon>
        <taxon>Weeksellaceae</taxon>
        <taxon>Chryseobacterium group</taxon>
        <taxon>Chryseobacterium</taxon>
    </lineage>
</organism>
<dbReference type="Gene3D" id="3.20.20.370">
    <property type="entry name" value="Glycoside hydrolase/deacetylase"/>
    <property type="match status" value="1"/>
</dbReference>
<dbReference type="InterPro" id="IPR054297">
    <property type="entry name" value="DUF7033"/>
</dbReference>
<dbReference type="AlphaFoldDB" id="A0A521CKN2"/>
<evidence type="ECO:0000313" key="3">
    <source>
        <dbReference type="Proteomes" id="UP000316916"/>
    </source>
</evidence>
<evidence type="ECO:0000259" key="1">
    <source>
        <dbReference type="Pfam" id="PF23019"/>
    </source>
</evidence>
<evidence type="ECO:0000313" key="2">
    <source>
        <dbReference type="EMBL" id="SMO59989.1"/>
    </source>
</evidence>
<dbReference type="RefSeq" id="WP_142717660.1">
    <property type="nucleotide sequence ID" value="NZ_FXTC01000003.1"/>
</dbReference>
<feature type="domain" description="DUF7033" evidence="1">
    <location>
        <begin position="113"/>
        <end position="197"/>
    </location>
</feature>
<accession>A0A521CKN2</accession>
<dbReference type="CDD" id="cd10931">
    <property type="entry name" value="CE4_u7"/>
    <property type="match status" value="1"/>
</dbReference>
<sequence>MVTSNYFSEILSDNQLQDWVGNIFRERFDVNVQVKFSEDRFCLIFSKNSHFVTINFTNNGRQAFFNKEKVFSYVSGESISKTAGLEIPNENLVLFGVSEIDWFIRKENNVFTINYDFVSYMIWSLNRLEEYGVNSEDKHSRFELKNSHLFKDELYLRPIVDEWVYFIGSILLASEIDCKQNTFSYEVSHDVDKISRYISVPKIKFIALFLIDSVKRPKLAISYLMNRKSFFDNEASNTFDWLMDVSEKHGIISKFYFIPANTSFKFDFRYNYTSFVKRLIKKINDRGHEVGIHYSYNASSKFNIKTEWMKLRKILSELNIPTEMGGRMHYLRINFLETLRQISTVGQKYDNTLTFYETGGFRCGTCFPYKPFDIYNKSILNVEIRPLIIMEGSVLDYSKIRIDDDKALNYVKKIVLQCYKVGGRFSLLWHNDEFENEKKKELYWQILEFCSTLNNTKQV</sequence>
<protein>
    <recommendedName>
        <fullName evidence="1">DUF7033 domain-containing protein</fullName>
    </recommendedName>
</protein>
<dbReference type="Proteomes" id="UP000316916">
    <property type="component" value="Unassembled WGS sequence"/>
</dbReference>
<name>A0A521CKN2_9FLAO</name>
<dbReference type="SUPFAM" id="SSF88713">
    <property type="entry name" value="Glycoside hydrolase/deacetylase"/>
    <property type="match status" value="1"/>
</dbReference>
<reference evidence="2 3" key="1">
    <citation type="submission" date="2017-05" db="EMBL/GenBank/DDBJ databases">
        <authorList>
            <person name="Varghese N."/>
            <person name="Submissions S."/>
        </authorList>
    </citation>
    <scope>NUCLEOTIDE SEQUENCE [LARGE SCALE GENOMIC DNA]</scope>
    <source>
        <strain evidence="2 3">DSM 29371</strain>
    </source>
</reference>
<proteinExistence type="predicted"/>
<keyword evidence="3" id="KW-1185">Reference proteome</keyword>
<gene>
    <name evidence="2" type="ORF">SAMN06265171_103109</name>
</gene>
<dbReference type="EMBL" id="FXTC01000003">
    <property type="protein sequence ID" value="SMO59989.1"/>
    <property type="molecule type" value="Genomic_DNA"/>
</dbReference>
<dbReference type="Pfam" id="PF23019">
    <property type="entry name" value="DUF7033"/>
    <property type="match status" value="1"/>
</dbReference>
<dbReference type="InterPro" id="IPR011330">
    <property type="entry name" value="Glyco_hydro/deAcase_b/a-brl"/>
</dbReference>
<dbReference type="GO" id="GO:0005975">
    <property type="term" value="P:carbohydrate metabolic process"/>
    <property type="evidence" value="ECO:0007669"/>
    <property type="project" value="InterPro"/>
</dbReference>